<dbReference type="Proteomes" id="UP000279833">
    <property type="component" value="Unassembled WGS sequence"/>
</dbReference>
<reference evidence="1 2" key="2">
    <citation type="submission" date="2018-11" db="EMBL/GenBank/DDBJ databases">
        <authorList>
            <consortium name="Pathogen Informatics"/>
        </authorList>
    </citation>
    <scope>NUCLEOTIDE SEQUENCE [LARGE SCALE GENOMIC DNA]</scope>
    <source>
        <strain evidence="1">Dakar</strain>
        <strain evidence="2">Dakar, Senegal</strain>
    </source>
</reference>
<dbReference type="AlphaFoldDB" id="A0A183JN03"/>
<name>A0A183JN03_9TREM</name>
<dbReference type="EMBL" id="UZAK01005076">
    <property type="protein sequence ID" value="VDO86485.1"/>
    <property type="molecule type" value="Genomic_DNA"/>
</dbReference>
<dbReference type="WBParaSite" id="SCUD_0000408701-mRNA-1">
    <property type="protein sequence ID" value="SCUD_0000408701-mRNA-1"/>
    <property type="gene ID" value="SCUD_0000408701"/>
</dbReference>
<organism evidence="3">
    <name type="scientific">Schistosoma curassoni</name>
    <dbReference type="NCBI Taxonomy" id="6186"/>
    <lineage>
        <taxon>Eukaryota</taxon>
        <taxon>Metazoa</taxon>
        <taxon>Spiralia</taxon>
        <taxon>Lophotrochozoa</taxon>
        <taxon>Platyhelminthes</taxon>
        <taxon>Trematoda</taxon>
        <taxon>Digenea</taxon>
        <taxon>Strigeidida</taxon>
        <taxon>Schistosomatoidea</taxon>
        <taxon>Schistosomatidae</taxon>
        <taxon>Schistosoma</taxon>
    </lineage>
</organism>
<keyword evidence="2" id="KW-1185">Reference proteome</keyword>
<reference evidence="3" key="1">
    <citation type="submission" date="2016-06" db="UniProtKB">
        <authorList>
            <consortium name="WormBaseParasite"/>
        </authorList>
    </citation>
    <scope>IDENTIFICATION</scope>
</reference>
<evidence type="ECO:0000313" key="3">
    <source>
        <dbReference type="WBParaSite" id="SCUD_0000408701-mRNA-1"/>
    </source>
</evidence>
<accession>A0A183JN03</accession>
<proteinExistence type="predicted"/>
<gene>
    <name evidence="1" type="ORF">SCUD_LOCUS4087</name>
</gene>
<sequence length="124" mass="14259">MSNDMSFALPLIVESRYGPNNSCLLSNGLDSVEKSHSSRDSLFKSQRDYERHLVGFHLLKHPVYKHPDVKSPLPIPPISSHYNEKPSRKWSVYQSVVNLPAVLNDPNYREVNFLNGCSKNWDLY</sequence>
<evidence type="ECO:0000313" key="2">
    <source>
        <dbReference type="Proteomes" id="UP000279833"/>
    </source>
</evidence>
<protein>
    <submittedName>
        <fullName evidence="1 3">Uncharacterized protein</fullName>
    </submittedName>
</protein>
<evidence type="ECO:0000313" key="1">
    <source>
        <dbReference type="EMBL" id="VDO86485.1"/>
    </source>
</evidence>